<organism evidence="3 4">
    <name type="scientific">Funneliformis geosporum</name>
    <dbReference type="NCBI Taxonomy" id="1117311"/>
    <lineage>
        <taxon>Eukaryota</taxon>
        <taxon>Fungi</taxon>
        <taxon>Fungi incertae sedis</taxon>
        <taxon>Mucoromycota</taxon>
        <taxon>Glomeromycotina</taxon>
        <taxon>Glomeromycetes</taxon>
        <taxon>Glomerales</taxon>
        <taxon>Glomeraceae</taxon>
        <taxon>Funneliformis</taxon>
    </lineage>
</organism>
<dbReference type="SUPFAM" id="SSF50494">
    <property type="entry name" value="Trypsin-like serine proteases"/>
    <property type="match status" value="1"/>
</dbReference>
<accession>A0A9W4WUZ9</accession>
<proteinExistence type="predicted"/>
<gene>
    <name evidence="3" type="ORF">FWILDA_LOCUS9860</name>
</gene>
<protein>
    <submittedName>
        <fullName evidence="3">18779_t:CDS:1</fullName>
    </submittedName>
</protein>
<dbReference type="OrthoDB" id="10037376at2759"/>
<evidence type="ECO:0000313" key="4">
    <source>
        <dbReference type="Proteomes" id="UP001153678"/>
    </source>
</evidence>
<evidence type="ECO:0000256" key="2">
    <source>
        <dbReference type="SAM" id="SignalP"/>
    </source>
</evidence>
<reference evidence="3" key="1">
    <citation type="submission" date="2022-08" db="EMBL/GenBank/DDBJ databases">
        <authorList>
            <person name="Kallberg Y."/>
            <person name="Tangrot J."/>
            <person name="Rosling A."/>
        </authorList>
    </citation>
    <scope>NUCLEOTIDE SEQUENCE</scope>
    <source>
        <strain evidence="3">Wild A</strain>
    </source>
</reference>
<comment type="caution">
    <text evidence="3">The sequence shown here is derived from an EMBL/GenBank/DDBJ whole genome shotgun (WGS) entry which is preliminary data.</text>
</comment>
<dbReference type="AlphaFoldDB" id="A0A9W4WUZ9"/>
<dbReference type="InterPro" id="IPR043504">
    <property type="entry name" value="Peptidase_S1_PA_chymotrypsin"/>
</dbReference>
<dbReference type="Gene3D" id="2.40.10.10">
    <property type="entry name" value="Trypsin-like serine proteases"/>
    <property type="match status" value="2"/>
</dbReference>
<dbReference type="EMBL" id="CAMKVN010002416">
    <property type="protein sequence ID" value="CAI2180991.1"/>
    <property type="molecule type" value="Genomic_DNA"/>
</dbReference>
<name>A0A9W4WUZ9_9GLOM</name>
<keyword evidence="1 2" id="KW-0732">Signal</keyword>
<feature type="signal peptide" evidence="2">
    <location>
        <begin position="1"/>
        <end position="22"/>
    </location>
</feature>
<dbReference type="Proteomes" id="UP001153678">
    <property type="component" value="Unassembled WGS sequence"/>
</dbReference>
<dbReference type="PANTHER" id="PTHR15462:SF8">
    <property type="entry name" value="SERINE PROTEASE"/>
    <property type="match status" value="1"/>
</dbReference>
<dbReference type="PANTHER" id="PTHR15462">
    <property type="entry name" value="SERINE PROTEASE"/>
    <property type="match status" value="1"/>
</dbReference>
<dbReference type="InterPro" id="IPR050966">
    <property type="entry name" value="Glutamyl_endopeptidase"/>
</dbReference>
<sequence>MIKKYILCILAVLITITNSSYAFPADSKPMSKRATLVPTSVTFKISSEVGTSNTTKISVDDVNNLNAVGKLDIVKNDGSNDCCTASVIRTDNGNIAITAAHCLFDFNTQTWNSEVYFYPGYNHGQQGNIGKVAAKSGYIYDIFKDNPALSDYAFIKLDYPEGRKLQDDTGAFDYDLDIPGDIYPVNVFGYPVDGDMNCPKDGQNLCDYEGLSYDMPNEVPIKSYRGITIDVGHCSSGGPWVRIYDPNTNSGNVMGVSQGILDLPYPDETVAWSWTRDEFTQILNFAETN</sequence>
<evidence type="ECO:0000313" key="3">
    <source>
        <dbReference type="EMBL" id="CAI2180991.1"/>
    </source>
</evidence>
<evidence type="ECO:0000256" key="1">
    <source>
        <dbReference type="ARBA" id="ARBA00022729"/>
    </source>
</evidence>
<keyword evidence="4" id="KW-1185">Reference proteome</keyword>
<feature type="chain" id="PRO_5040812902" evidence="2">
    <location>
        <begin position="23"/>
        <end position="289"/>
    </location>
</feature>
<dbReference type="InterPro" id="IPR009003">
    <property type="entry name" value="Peptidase_S1_PA"/>
</dbReference>